<comment type="catalytic activity">
    <reaction evidence="1 5">
        <text>2-(N(omega)-L-arginino)succinate = fumarate + L-arginine</text>
        <dbReference type="Rhea" id="RHEA:24020"/>
        <dbReference type="ChEBI" id="CHEBI:29806"/>
        <dbReference type="ChEBI" id="CHEBI:32682"/>
        <dbReference type="ChEBI" id="CHEBI:57472"/>
        <dbReference type="EC" id="4.3.2.1"/>
    </reaction>
</comment>
<dbReference type="InterPro" id="IPR020557">
    <property type="entry name" value="Fumarate_lyase_CS"/>
</dbReference>
<evidence type="ECO:0000256" key="5">
    <source>
        <dbReference type="HAMAP-Rule" id="MF_00006"/>
    </source>
</evidence>
<dbReference type="PRINTS" id="PR00149">
    <property type="entry name" value="FUMRATELYASE"/>
</dbReference>
<keyword evidence="5 7" id="KW-0456">Lyase</keyword>
<comment type="caution">
    <text evidence="7">The sequence shown here is derived from an EMBL/GenBank/DDBJ whole genome shotgun (WGS) entry which is preliminary data.</text>
</comment>
<comment type="subcellular location">
    <subcellularLocation>
        <location evidence="5">Cytoplasm</location>
    </subcellularLocation>
</comment>
<dbReference type="NCBIfam" id="TIGR00838">
    <property type="entry name" value="argH"/>
    <property type="match status" value="1"/>
</dbReference>
<evidence type="ECO:0000259" key="6">
    <source>
        <dbReference type="Pfam" id="PF00206"/>
    </source>
</evidence>
<evidence type="ECO:0000256" key="2">
    <source>
        <dbReference type="ARBA" id="ARBA00004941"/>
    </source>
</evidence>
<comment type="similarity">
    <text evidence="5">Belongs to the lyase 1 family. Argininosuccinate lyase subfamily.</text>
</comment>
<dbReference type="PANTHER" id="PTHR43814:SF1">
    <property type="entry name" value="ARGININOSUCCINATE LYASE"/>
    <property type="match status" value="1"/>
</dbReference>
<dbReference type="PRINTS" id="PR00145">
    <property type="entry name" value="ARGSUCLYASE"/>
</dbReference>
<evidence type="ECO:0000256" key="4">
    <source>
        <dbReference type="ARBA" id="ARBA00022571"/>
    </source>
</evidence>
<dbReference type="InterPro" id="IPR024083">
    <property type="entry name" value="Fumarase/histidase_N"/>
</dbReference>
<dbReference type="InterPro" id="IPR008948">
    <property type="entry name" value="L-Aspartase-like"/>
</dbReference>
<dbReference type="InterPro" id="IPR022761">
    <property type="entry name" value="Fumarate_lyase_N"/>
</dbReference>
<dbReference type="PROSITE" id="PS00163">
    <property type="entry name" value="FUMARATE_LYASES"/>
    <property type="match status" value="1"/>
</dbReference>
<dbReference type="Gene3D" id="1.10.275.10">
    <property type="entry name" value="Fumarase/aspartase (N-terminal domain)"/>
    <property type="match status" value="1"/>
</dbReference>
<dbReference type="EMBL" id="PFGP01000107">
    <property type="protein sequence ID" value="PIW66179.1"/>
    <property type="molecule type" value="Genomic_DNA"/>
</dbReference>
<dbReference type="HAMAP" id="MF_00006">
    <property type="entry name" value="Arg_succ_lyase"/>
    <property type="match status" value="1"/>
</dbReference>
<gene>
    <name evidence="5 7" type="primary">argH</name>
    <name evidence="7" type="ORF">COW11_04755</name>
</gene>
<evidence type="ECO:0000313" key="8">
    <source>
        <dbReference type="Proteomes" id="UP000231267"/>
    </source>
</evidence>
<dbReference type="InterPro" id="IPR000362">
    <property type="entry name" value="Fumarate_lyase_fam"/>
</dbReference>
<feature type="domain" description="Fumarate lyase N-terminal" evidence="6">
    <location>
        <begin position="8"/>
        <end position="299"/>
    </location>
</feature>
<dbReference type="SUPFAM" id="SSF48557">
    <property type="entry name" value="L-aspartase-like"/>
    <property type="match status" value="1"/>
</dbReference>
<evidence type="ECO:0000256" key="3">
    <source>
        <dbReference type="ARBA" id="ARBA00012338"/>
    </source>
</evidence>
<dbReference type="Proteomes" id="UP000231267">
    <property type="component" value="Unassembled WGS sequence"/>
</dbReference>
<dbReference type="InterPro" id="IPR009049">
    <property type="entry name" value="Argininosuccinate_lyase"/>
</dbReference>
<dbReference type="CDD" id="cd01359">
    <property type="entry name" value="Argininosuccinate_lyase"/>
    <property type="match status" value="1"/>
</dbReference>
<dbReference type="Pfam" id="PF00206">
    <property type="entry name" value="Lyase_1"/>
    <property type="match status" value="1"/>
</dbReference>
<protein>
    <recommendedName>
        <fullName evidence="3 5">Argininosuccinate lyase</fullName>
        <shortName evidence="5">ASAL</shortName>
        <ecNumber evidence="3 5">4.3.2.1</ecNumber>
    </recommendedName>
    <alternativeName>
        <fullName evidence="5">Arginosuccinase</fullName>
    </alternativeName>
</protein>
<comment type="pathway">
    <text evidence="2 5">Amino-acid biosynthesis; L-arginine biosynthesis; L-arginine from L-ornithine and carbamoyl phosphate: step 3/3.</text>
</comment>
<dbReference type="EC" id="4.3.2.1" evidence="3 5"/>
<dbReference type="Gene3D" id="1.20.200.10">
    <property type="entry name" value="Fumarase/aspartase (Central domain)"/>
    <property type="match status" value="1"/>
</dbReference>
<proteinExistence type="inferred from homology"/>
<name>A0A2J0LG39_9BACT</name>
<dbReference type="Gene3D" id="1.10.40.30">
    <property type="entry name" value="Fumarase/aspartase (C-terminal domain)"/>
    <property type="match status" value="1"/>
</dbReference>
<evidence type="ECO:0000256" key="1">
    <source>
        <dbReference type="ARBA" id="ARBA00000985"/>
    </source>
</evidence>
<dbReference type="GO" id="GO:0005829">
    <property type="term" value="C:cytosol"/>
    <property type="evidence" value="ECO:0007669"/>
    <property type="project" value="TreeGrafter"/>
</dbReference>
<accession>A0A2J0LG39</accession>
<organism evidence="7 8">
    <name type="scientific">Candidatus Taenaricola geysiri</name>
    <dbReference type="NCBI Taxonomy" id="1974752"/>
    <lineage>
        <taxon>Bacteria</taxon>
        <taxon>Pseudomonadati</taxon>
        <taxon>Candidatus Omnitrophota</taxon>
        <taxon>Candidatus Taenaricola</taxon>
    </lineage>
</organism>
<dbReference type="GO" id="GO:0042450">
    <property type="term" value="P:L-arginine biosynthetic process via ornithine"/>
    <property type="evidence" value="ECO:0007669"/>
    <property type="project" value="UniProtKB-UniRule"/>
</dbReference>
<dbReference type="UniPathway" id="UPA00068">
    <property type="reaction ID" value="UER00114"/>
</dbReference>
<dbReference type="PANTHER" id="PTHR43814">
    <property type="entry name" value="ARGININOSUCCINATE LYASE"/>
    <property type="match status" value="1"/>
</dbReference>
<keyword evidence="4 5" id="KW-0055">Arginine biosynthesis</keyword>
<reference evidence="7 8" key="1">
    <citation type="submission" date="2017-09" db="EMBL/GenBank/DDBJ databases">
        <title>Depth-based differentiation of microbial function through sediment-hosted aquifers and enrichment of novel symbionts in the deep terrestrial subsurface.</title>
        <authorList>
            <person name="Probst A.J."/>
            <person name="Ladd B."/>
            <person name="Jarett J.K."/>
            <person name="Geller-Mcgrath D.E."/>
            <person name="Sieber C.M."/>
            <person name="Emerson J.B."/>
            <person name="Anantharaman K."/>
            <person name="Thomas B.C."/>
            <person name="Malmstrom R."/>
            <person name="Stieglmeier M."/>
            <person name="Klingl A."/>
            <person name="Woyke T."/>
            <person name="Ryan C.M."/>
            <person name="Banfield J.F."/>
        </authorList>
    </citation>
    <scope>NUCLEOTIDE SEQUENCE [LARGE SCALE GENOMIC DNA]</scope>
    <source>
        <strain evidence="7">CG12_big_fil_rev_8_21_14_0_65_43_15</strain>
    </source>
</reference>
<evidence type="ECO:0000313" key="7">
    <source>
        <dbReference type="EMBL" id="PIW66179.1"/>
    </source>
</evidence>
<sequence>MTKKLWGGRFTKNTDPFVEKFTRSLHTDIALFEYDVTASIAHAKMLGKCKVIPKKDAQKIVKGLVSILNEFEKGKTKIDQSAEDVHTLVQALLEKKIGAPAKKLHTARSRNDQVSTDTRMFAKDYIIVLIEVVKDLQASLDSVANRHKTVSMPGYTHMQHAQPVLFKNYTGAYREMFERDKERLSEIYKRIDILPLGSCALAGTSLAIDRKFVAKELGFSKVSQNTLDAVSDRDFIIEILSAAALTGMHMSRISEDLIIWSTSEFNFVDIDEAFCTGSSIMPQKKNPDVLELIRGNAGRLYANLMSMLVTMKGLPLTYNRDMQLDKAPLFDSLNIIKDQLEILSKLIRTMKLNKAAIDRQLQDPGLYATLMAERLVKKGVSFKDAHRIVGKNYARL</sequence>
<keyword evidence="5" id="KW-0963">Cytoplasm</keyword>
<dbReference type="FunFam" id="1.20.200.10:FF:000015">
    <property type="entry name" value="argininosuccinate lyase isoform X2"/>
    <property type="match status" value="1"/>
</dbReference>
<dbReference type="GO" id="GO:0004056">
    <property type="term" value="F:argininosuccinate lyase activity"/>
    <property type="evidence" value="ECO:0007669"/>
    <property type="project" value="UniProtKB-UniRule"/>
</dbReference>
<dbReference type="AlphaFoldDB" id="A0A2J0LG39"/>
<keyword evidence="5" id="KW-0028">Amino-acid biosynthesis</keyword>